<gene>
    <name evidence="6" type="ORF">TRICI_000855</name>
</gene>
<protein>
    <submittedName>
        <fullName evidence="6">Uncharacterized protein</fullName>
    </submittedName>
</protein>
<evidence type="ECO:0000256" key="2">
    <source>
        <dbReference type="ARBA" id="ARBA00022692"/>
    </source>
</evidence>
<organism evidence="6 7">
    <name type="scientific">Trichomonascus ciferrii</name>
    <dbReference type="NCBI Taxonomy" id="44093"/>
    <lineage>
        <taxon>Eukaryota</taxon>
        <taxon>Fungi</taxon>
        <taxon>Dikarya</taxon>
        <taxon>Ascomycota</taxon>
        <taxon>Saccharomycotina</taxon>
        <taxon>Dipodascomycetes</taxon>
        <taxon>Dipodascales</taxon>
        <taxon>Trichomonascaceae</taxon>
        <taxon>Trichomonascus</taxon>
        <taxon>Trichomonascus ciferrii complex</taxon>
    </lineage>
</organism>
<keyword evidence="7" id="KW-1185">Reference proteome</keyword>
<evidence type="ECO:0000256" key="3">
    <source>
        <dbReference type="ARBA" id="ARBA00022989"/>
    </source>
</evidence>
<dbReference type="VEuPathDB" id="FungiDB:TRICI_000855"/>
<keyword evidence="3 5" id="KW-1133">Transmembrane helix</keyword>
<dbReference type="InterPro" id="IPR035952">
    <property type="entry name" value="Rhomboid-like_sf"/>
</dbReference>
<evidence type="ECO:0000256" key="1">
    <source>
        <dbReference type="ARBA" id="ARBA00004141"/>
    </source>
</evidence>
<dbReference type="SMART" id="SM01160">
    <property type="entry name" value="DUF1751"/>
    <property type="match status" value="1"/>
</dbReference>
<comment type="subcellular location">
    <subcellularLocation>
        <location evidence="1">Membrane</location>
        <topology evidence="1">Multi-pass membrane protein</topology>
    </subcellularLocation>
</comment>
<dbReference type="EMBL" id="SWFS01000072">
    <property type="protein sequence ID" value="KAA8916989.1"/>
    <property type="molecule type" value="Genomic_DNA"/>
</dbReference>
<keyword evidence="2 5" id="KW-0812">Transmembrane</keyword>
<feature type="transmembrane region" description="Helical" evidence="5">
    <location>
        <begin position="51"/>
        <end position="70"/>
    </location>
</feature>
<evidence type="ECO:0000313" key="6">
    <source>
        <dbReference type="EMBL" id="KAA8916989.1"/>
    </source>
</evidence>
<name>A0A642VB88_9ASCO</name>
<dbReference type="GO" id="GO:0005794">
    <property type="term" value="C:Golgi apparatus"/>
    <property type="evidence" value="ECO:0007669"/>
    <property type="project" value="TreeGrafter"/>
</dbReference>
<dbReference type="SUPFAM" id="SSF144091">
    <property type="entry name" value="Rhomboid-like"/>
    <property type="match status" value="1"/>
</dbReference>
<keyword evidence="4 5" id="KW-0472">Membrane</keyword>
<evidence type="ECO:0000313" key="7">
    <source>
        <dbReference type="Proteomes" id="UP000761534"/>
    </source>
</evidence>
<dbReference type="FunFam" id="1.20.1540.10:FF:000004">
    <property type="entry name" value="Transmembrane protein 115"/>
    <property type="match status" value="1"/>
</dbReference>
<evidence type="ECO:0000256" key="5">
    <source>
        <dbReference type="SAM" id="Phobius"/>
    </source>
</evidence>
<dbReference type="Proteomes" id="UP000761534">
    <property type="component" value="Unassembled WGS sequence"/>
</dbReference>
<dbReference type="AlphaFoldDB" id="A0A642VB88"/>
<dbReference type="PANTHER" id="PTHR13377">
    <property type="entry name" value="PLACENTAL PROTEIN 6"/>
    <property type="match status" value="1"/>
</dbReference>
<dbReference type="GO" id="GO:0006890">
    <property type="term" value="P:retrograde vesicle-mediated transport, Golgi to endoplasmic reticulum"/>
    <property type="evidence" value="ECO:0007669"/>
    <property type="project" value="InterPro"/>
</dbReference>
<sequence>MHELSGTAESVEGGDAVEKPIPQFREMFVPYMTLVPGLSIAYPWVIVTSSFIEQSLLAFLTTGLTLAYAGKYCERVWGSNQLAIFLGIQSIVPNIVTWILLYIVYVVTLNEGFLNSVVNGGLAIQMGYLVAFKQLVPEHSIILFHGVLKTKVKYLTMPALLFYTVVGLATRDVTVISLAWVGFFTSWAYLRFYKISYVDTILPMSTSLAASETEQVRIRGDASDTFSLSHFFYPAALRELISAISGPVFSLLVAIKVCSPFSEDDVEAGNFRTSMRDTNKNNPAQDAETADRRRALALKVLEERLQK</sequence>
<proteinExistence type="predicted"/>
<comment type="caution">
    <text evidence="6">The sequence shown here is derived from an EMBL/GenBank/DDBJ whole genome shotgun (WGS) entry which is preliminary data.</text>
</comment>
<dbReference type="OrthoDB" id="73612at2759"/>
<feature type="transmembrane region" description="Helical" evidence="5">
    <location>
        <begin position="82"/>
        <end position="107"/>
    </location>
</feature>
<dbReference type="GO" id="GO:0016020">
    <property type="term" value="C:membrane"/>
    <property type="evidence" value="ECO:0007669"/>
    <property type="project" value="UniProtKB-SubCell"/>
</dbReference>
<dbReference type="InterPro" id="IPR013861">
    <property type="entry name" value="TMEM115/Pdh1/Rbl19"/>
</dbReference>
<accession>A0A642VB88</accession>
<feature type="transmembrane region" description="Helical" evidence="5">
    <location>
        <begin position="28"/>
        <end position="45"/>
    </location>
</feature>
<reference evidence="6" key="1">
    <citation type="journal article" date="2019" name="G3 (Bethesda)">
        <title>Genome Assemblies of Two Rare Opportunistic Yeast Pathogens: Diutina rugosa (syn. Candida rugosa) and Trichomonascus ciferrii (syn. Candida ciferrii).</title>
        <authorList>
            <person name="Mixao V."/>
            <person name="Saus E."/>
            <person name="Hansen A.P."/>
            <person name="Lass-Florl C."/>
            <person name="Gabaldon T."/>
        </authorList>
    </citation>
    <scope>NUCLEOTIDE SEQUENCE</scope>
    <source>
        <strain evidence="6">CBS 4856</strain>
    </source>
</reference>
<evidence type="ECO:0000256" key="4">
    <source>
        <dbReference type="ARBA" id="ARBA00023136"/>
    </source>
</evidence>
<dbReference type="Pfam" id="PF08551">
    <property type="entry name" value="DUF1751"/>
    <property type="match status" value="1"/>
</dbReference>
<dbReference type="PANTHER" id="PTHR13377:SF3">
    <property type="entry name" value="TRANSMEMBRANE PROTEIN 115"/>
    <property type="match status" value="1"/>
</dbReference>